<dbReference type="Proteomes" id="UP000712281">
    <property type="component" value="Unassembled WGS sequence"/>
</dbReference>
<feature type="region of interest" description="Disordered" evidence="1">
    <location>
        <begin position="96"/>
        <end position="148"/>
    </location>
</feature>
<sequence length="320" mass="33914">MDRGRRPVVRLIRSSGRGSILRSRPGARGPIRYTALSVDLVLGSITAGPVAVQAAAELALRRSHQDDKYVAVFGTSHIIALVSNARDNPSRLVVVGSSDVSGSEIRGRDQSDAATGSERGDAKASGRSPTPSRRLTPLPPGLLRDPRDQSWGNVFGSCASHHTVKDLLRASGGTGVTYIIPSAEQCPWSPPIGYQFFKSYAFVAVNGDVRSIRPKNGKVASKIGYLRVGSSNVSGSENRGGDQSDAATGSERGDAGASGRSPTPSRNMPPRSRLSREEKGKDIADSPGPTRDASATDSPLDDFDLIHRDALRDTKNMTLS</sequence>
<feature type="region of interest" description="Disordered" evidence="1">
    <location>
        <begin position="229"/>
        <end position="304"/>
    </location>
</feature>
<name>A0A8S9GH30_BRACR</name>
<proteinExistence type="predicted"/>
<dbReference type="EMBL" id="QGKW02002005">
    <property type="protein sequence ID" value="KAF2543586.1"/>
    <property type="molecule type" value="Genomic_DNA"/>
</dbReference>
<evidence type="ECO:0000256" key="1">
    <source>
        <dbReference type="SAM" id="MobiDB-lite"/>
    </source>
</evidence>
<dbReference type="AlphaFoldDB" id="A0A8S9GH30"/>
<feature type="compositionally biased region" description="Low complexity" evidence="1">
    <location>
        <begin position="126"/>
        <end position="136"/>
    </location>
</feature>
<evidence type="ECO:0000313" key="2">
    <source>
        <dbReference type="EMBL" id="KAF2543586.1"/>
    </source>
</evidence>
<protein>
    <submittedName>
        <fullName evidence="2">Uncharacterized protein</fullName>
    </submittedName>
</protein>
<organism evidence="2 3">
    <name type="scientific">Brassica cretica</name>
    <name type="common">Mustard</name>
    <dbReference type="NCBI Taxonomy" id="69181"/>
    <lineage>
        <taxon>Eukaryota</taxon>
        <taxon>Viridiplantae</taxon>
        <taxon>Streptophyta</taxon>
        <taxon>Embryophyta</taxon>
        <taxon>Tracheophyta</taxon>
        <taxon>Spermatophyta</taxon>
        <taxon>Magnoliopsida</taxon>
        <taxon>eudicotyledons</taxon>
        <taxon>Gunneridae</taxon>
        <taxon>Pentapetalae</taxon>
        <taxon>rosids</taxon>
        <taxon>malvids</taxon>
        <taxon>Brassicales</taxon>
        <taxon>Brassicaceae</taxon>
        <taxon>Brassiceae</taxon>
        <taxon>Brassica</taxon>
    </lineage>
</organism>
<comment type="caution">
    <text evidence="2">The sequence shown here is derived from an EMBL/GenBank/DDBJ whole genome shotgun (WGS) entry which is preliminary data.</text>
</comment>
<reference evidence="2" key="1">
    <citation type="submission" date="2019-12" db="EMBL/GenBank/DDBJ databases">
        <title>Genome sequencing and annotation of Brassica cretica.</title>
        <authorList>
            <person name="Studholme D.J."/>
            <person name="Sarris P.F."/>
        </authorList>
    </citation>
    <scope>NUCLEOTIDE SEQUENCE</scope>
    <source>
        <strain evidence="2">PFS-001/15</strain>
        <tissue evidence="2">Leaf</tissue>
    </source>
</reference>
<gene>
    <name evidence="2" type="ORF">F2Q68_00030956</name>
</gene>
<evidence type="ECO:0000313" key="3">
    <source>
        <dbReference type="Proteomes" id="UP000712281"/>
    </source>
</evidence>
<accession>A0A8S9GH30</accession>
<feature type="compositionally biased region" description="Basic and acidic residues" evidence="1">
    <location>
        <begin position="274"/>
        <end position="284"/>
    </location>
</feature>